<dbReference type="RefSeq" id="WP_346155848.1">
    <property type="nucleotide sequence ID" value="NZ_BAABBU010000006.1"/>
</dbReference>
<gene>
    <name evidence="2" type="ORF">GCM10022285_17140</name>
</gene>
<evidence type="ECO:0000313" key="3">
    <source>
        <dbReference type="Proteomes" id="UP001501845"/>
    </source>
</evidence>
<protein>
    <submittedName>
        <fullName evidence="2">Uncharacterized protein</fullName>
    </submittedName>
</protein>
<dbReference type="EMBL" id="BAABBU010000006">
    <property type="protein sequence ID" value="GAA4129487.1"/>
    <property type="molecule type" value="Genomic_DNA"/>
</dbReference>
<dbReference type="Proteomes" id="UP001501845">
    <property type="component" value="Unassembled WGS sequence"/>
</dbReference>
<dbReference type="Pfam" id="PF11376">
    <property type="entry name" value="DUF3179"/>
    <property type="match status" value="1"/>
</dbReference>
<comment type="caution">
    <text evidence="2">The sequence shown here is derived from an EMBL/GenBank/DDBJ whole genome shotgun (WGS) entry which is preliminary data.</text>
</comment>
<evidence type="ECO:0000256" key="1">
    <source>
        <dbReference type="SAM" id="MobiDB-lite"/>
    </source>
</evidence>
<reference evidence="3" key="1">
    <citation type="journal article" date="2019" name="Int. J. Syst. Evol. Microbiol.">
        <title>The Global Catalogue of Microorganisms (GCM) 10K type strain sequencing project: providing services to taxonomists for standard genome sequencing and annotation.</title>
        <authorList>
            <consortium name="The Broad Institute Genomics Platform"/>
            <consortium name="The Broad Institute Genome Sequencing Center for Infectious Disease"/>
            <person name="Wu L."/>
            <person name="Ma J."/>
        </authorList>
    </citation>
    <scope>NUCLEOTIDE SEQUENCE [LARGE SCALE GENOMIC DNA]</scope>
    <source>
        <strain evidence="3">JCM 17589</strain>
    </source>
</reference>
<dbReference type="InterPro" id="IPR021516">
    <property type="entry name" value="DUF3179"/>
</dbReference>
<feature type="compositionally biased region" description="Basic and acidic residues" evidence="1">
    <location>
        <begin position="32"/>
        <end position="41"/>
    </location>
</feature>
<name>A0ABP7Y212_9ACTN</name>
<proteinExistence type="predicted"/>
<sequence length="173" mass="18313">MNGQQSPRPPRRQVLKGADVIGGVVVPLVGGGRDRLADPRRPAGSGDGRAAGPGPVPGGARRCRPSGGPGKDGIPSFDKPRFVPANKAGFLDDEDPVFGLEYRGEVRAYPQLVLVWLEIVNGTVAGEPLAVTYCPLTGTVMDVPVDRLRHMMFAYPTFHRAVEDALADLGPGH</sequence>
<evidence type="ECO:0000313" key="2">
    <source>
        <dbReference type="EMBL" id="GAA4129487.1"/>
    </source>
</evidence>
<accession>A0ABP7Y212</accession>
<feature type="region of interest" description="Disordered" evidence="1">
    <location>
        <begin position="29"/>
        <end position="80"/>
    </location>
</feature>
<keyword evidence="3" id="KW-1185">Reference proteome</keyword>
<organism evidence="2 3">
    <name type="scientific">Streptomyces tunisiensis</name>
    <dbReference type="NCBI Taxonomy" id="948699"/>
    <lineage>
        <taxon>Bacteria</taxon>
        <taxon>Bacillati</taxon>
        <taxon>Actinomycetota</taxon>
        <taxon>Actinomycetes</taxon>
        <taxon>Kitasatosporales</taxon>
        <taxon>Streptomycetaceae</taxon>
        <taxon>Streptomyces</taxon>
    </lineage>
</organism>